<feature type="chain" id="PRO_5019150630" description="Peptidase metallopeptidase domain-containing protein" evidence="6">
    <location>
        <begin position="24"/>
        <end position="254"/>
    </location>
</feature>
<dbReference type="GO" id="GO:0031012">
    <property type="term" value="C:extracellular matrix"/>
    <property type="evidence" value="ECO:0007669"/>
    <property type="project" value="InterPro"/>
</dbReference>
<evidence type="ECO:0000256" key="1">
    <source>
        <dbReference type="ARBA" id="ARBA00010370"/>
    </source>
</evidence>
<dbReference type="SMART" id="SM00235">
    <property type="entry name" value="ZnMc"/>
    <property type="match status" value="1"/>
</dbReference>
<evidence type="ECO:0000259" key="7">
    <source>
        <dbReference type="SMART" id="SM00235"/>
    </source>
</evidence>
<dbReference type="Proteomes" id="UP000287033">
    <property type="component" value="Unassembled WGS sequence"/>
</dbReference>
<dbReference type="SUPFAM" id="SSF50923">
    <property type="entry name" value="Hemopexin-like domain"/>
    <property type="match status" value="1"/>
</dbReference>
<dbReference type="PANTHER" id="PTHR10201">
    <property type="entry name" value="MATRIX METALLOPROTEINASE"/>
    <property type="match status" value="1"/>
</dbReference>
<feature type="signal peptide" evidence="6">
    <location>
        <begin position="1"/>
        <end position="23"/>
    </location>
</feature>
<gene>
    <name evidence="8" type="ORF">chiPu_0013350</name>
</gene>
<dbReference type="InterPro" id="IPR024079">
    <property type="entry name" value="MetalloPept_cat_dom_sf"/>
</dbReference>
<reference evidence="8 9" key="1">
    <citation type="journal article" date="2018" name="Nat. Ecol. Evol.">
        <title>Shark genomes provide insights into elasmobranch evolution and the origin of vertebrates.</title>
        <authorList>
            <person name="Hara Y"/>
            <person name="Yamaguchi K"/>
            <person name="Onimaru K"/>
            <person name="Kadota M"/>
            <person name="Koyanagi M"/>
            <person name="Keeley SD"/>
            <person name="Tatsumi K"/>
            <person name="Tanaka K"/>
            <person name="Motone F"/>
            <person name="Kageyama Y"/>
            <person name="Nozu R"/>
            <person name="Adachi N"/>
            <person name="Nishimura O"/>
            <person name="Nakagawa R"/>
            <person name="Tanegashima C"/>
            <person name="Kiyatake I"/>
            <person name="Matsumoto R"/>
            <person name="Murakumo K"/>
            <person name="Nishida K"/>
            <person name="Terakita A"/>
            <person name="Kuratani S"/>
            <person name="Sato K"/>
            <person name="Hyodo S Kuraku.S."/>
        </authorList>
    </citation>
    <scope>NUCLEOTIDE SEQUENCE [LARGE SCALE GENOMIC DNA]</scope>
</reference>
<accession>A0A401SWW5</accession>
<keyword evidence="5" id="KW-0862">Zinc</keyword>
<dbReference type="Pfam" id="PF00413">
    <property type="entry name" value="Peptidase_M10"/>
    <property type="match status" value="1"/>
</dbReference>
<dbReference type="AlphaFoldDB" id="A0A401SWW5"/>
<dbReference type="GO" id="GO:0030574">
    <property type="term" value="P:collagen catabolic process"/>
    <property type="evidence" value="ECO:0007669"/>
    <property type="project" value="TreeGrafter"/>
</dbReference>
<dbReference type="EMBL" id="BEZZ01000637">
    <property type="protein sequence ID" value="GCC34873.1"/>
    <property type="molecule type" value="Genomic_DNA"/>
</dbReference>
<dbReference type="GO" id="GO:0006508">
    <property type="term" value="P:proteolysis"/>
    <property type="evidence" value="ECO:0007669"/>
    <property type="project" value="UniProtKB-KW"/>
</dbReference>
<dbReference type="Gene3D" id="3.40.390.10">
    <property type="entry name" value="Collagenase (Catalytic Domain)"/>
    <property type="match status" value="2"/>
</dbReference>
<dbReference type="InterPro" id="IPR036375">
    <property type="entry name" value="Hemopexin-like_dom_sf"/>
</dbReference>
<evidence type="ECO:0000256" key="6">
    <source>
        <dbReference type="SAM" id="SignalP"/>
    </source>
</evidence>
<dbReference type="GO" id="GO:0030198">
    <property type="term" value="P:extracellular matrix organization"/>
    <property type="evidence" value="ECO:0007669"/>
    <property type="project" value="TreeGrafter"/>
</dbReference>
<organism evidence="8 9">
    <name type="scientific">Chiloscyllium punctatum</name>
    <name type="common">Brownbanded bambooshark</name>
    <name type="synonym">Hemiscyllium punctatum</name>
    <dbReference type="NCBI Taxonomy" id="137246"/>
    <lineage>
        <taxon>Eukaryota</taxon>
        <taxon>Metazoa</taxon>
        <taxon>Chordata</taxon>
        <taxon>Craniata</taxon>
        <taxon>Vertebrata</taxon>
        <taxon>Chondrichthyes</taxon>
        <taxon>Elasmobranchii</taxon>
        <taxon>Galeomorphii</taxon>
        <taxon>Galeoidea</taxon>
        <taxon>Orectolobiformes</taxon>
        <taxon>Hemiscylliidae</taxon>
        <taxon>Chiloscyllium</taxon>
    </lineage>
</organism>
<name>A0A401SWW5_CHIPU</name>
<dbReference type="SUPFAM" id="SSF55486">
    <property type="entry name" value="Metalloproteases ('zincins'), catalytic domain"/>
    <property type="match status" value="1"/>
</dbReference>
<sequence length="254" mass="28276">MKAVYFCLIIALELGFQTIPSDALPLSKDETVTKTPKVKQTAYQLQITRKPVNGTLKSNGVPRCGVTDFKTFSFFPGKPTFNKKKLTYRLLINMSVQYVLLDHGDGVPFDGSGGVLAHAFAPGPSLGGINLEIVVTHEVGHSLGLGHSNDKNAVMFATYSFRDPFMLMPDDIKGIQFLYGNTALTSIYLGYDSIMNQIRGRPGLINDVFPQISTVNAAFLYNRRFYLISGSSVFMFRGRRLIEQFEPQPWLNCE</sequence>
<evidence type="ECO:0000313" key="8">
    <source>
        <dbReference type="EMBL" id="GCC34873.1"/>
    </source>
</evidence>
<feature type="domain" description="Peptidase metallopeptidase" evidence="7">
    <location>
        <begin position="77"/>
        <end position="181"/>
    </location>
</feature>
<comment type="caution">
    <text evidence="8">The sequence shown here is derived from an EMBL/GenBank/DDBJ whole genome shotgun (WGS) entry which is preliminary data.</text>
</comment>
<protein>
    <recommendedName>
        <fullName evidence="7">Peptidase metallopeptidase domain-containing protein</fullName>
    </recommendedName>
</protein>
<dbReference type="InterPro" id="IPR001818">
    <property type="entry name" value="Pept_M10_metallopeptidase"/>
</dbReference>
<evidence type="ECO:0000256" key="5">
    <source>
        <dbReference type="ARBA" id="ARBA00022833"/>
    </source>
</evidence>
<keyword evidence="2" id="KW-0645">Protease</keyword>
<keyword evidence="3" id="KW-0479">Metal-binding</keyword>
<comment type="similarity">
    <text evidence="1">Belongs to the peptidase M10A family.</text>
</comment>
<evidence type="ECO:0000256" key="4">
    <source>
        <dbReference type="ARBA" id="ARBA00022801"/>
    </source>
</evidence>
<dbReference type="GO" id="GO:0004222">
    <property type="term" value="F:metalloendopeptidase activity"/>
    <property type="evidence" value="ECO:0007669"/>
    <property type="project" value="InterPro"/>
</dbReference>
<dbReference type="InterPro" id="IPR006026">
    <property type="entry name" value="Peptidase_Metallo"/>
</dbReference>
<keyword evidence="6" id="KW-0732">Signal</keyword>
<keyword evidence="9" id="KW-1185">Reference proteome</keyword>
<dbReference type="STRING" id="137246.A0A401SWW5"/>
<proteinExistence type="inferred from homology"/>
<dbReference type="OrthoDB" id="10030048at2759"/>
<evidence type="ECO:0000256" key="2">
    <source>
        <dbReference type="ARBA" id="ARBA00022670"/>
    </source>
</evidence>
<dbReference type="GO" id="GO:0008270">
    <property type="term" value="F:zinc ion binding"/>
    <property type="evidence" value="ECO:0007669"/>
    <property type="project" value="InterPro"/>
</dbReference>
<keyword evidence="4" id="KW-0378">Hydrolase</keyword>
<evidence type="ECO:0000313" key="9">
    <source>
        <dbReference type="Proteomes" id="UP000287033"/>
    </source>
</evidence>
<dbReference type="PANTHER" id="PTHR10201:SF294">
    <property type="entry name" value="MATRIX METALLOPROTEINASE 16"/>
    <property type="match status" value="1"/>
</dbReference>
<evidence type="ECO:0000256" key="3">
    <source>
        <dbReference type="ARBA" id="ARBA00022723"/>
    </source>
</evidence>